<protein>
    <submittedName>
        <fullName evidence="1">Uncharacterized protein</fullName>
    </submittedName>
</protein>
<dbReference type="eggNOG" id="ENOG502S5NP">
    <property type="taxonomic scope" value="Eukaryota"/>
</dbReference>
<dbReference type="Proteomes" id="UP000006882">
    <property type="component" value="Chromosome G8"/>
</dbReference>
<keyword evidence="2" id="KW-1185">Reference proteome</keyword>
<dbReference type="Gramene" id="ONH91807">
    <property type="protein sequence ID" value="ONH91807"/>
    <property type="gene ID" value="PRUPE_8G137400"/>
</dbReference>
<dbReference type="Gramene" id="ONH91808">
    <property type="protein sequence ID" value="ONH91808"/>
    <property type="gene ID" value="PRUPE_8G137400"/>
</dbReference>
<dbReference type="Gramene" id="ONH91809">
    <property type="protein sequence ID" value="ONH91809"/>
    <property type="gene ID" value="PRUPE_8G137400"/>
</dbReference>
<dbReference type="EMBL" id="CM007658">
    <property type="protein sequence ID" value="ONH91810.1"/>
    <property type="molecule type" value="Genomic_DNA"/>
</dbReference>
<dbReference type="EMBL" id="CM007658">
    <property type="protein sequence ID" value="ONH91811.1"/>
    <property type="molecule type" value="Genomic_DNA"/>
</dbReference>
<dbReference type="STRING" id="3760.A0A251MXJ2"/>
<sequence length="143" mass="15352">MAKNSTVKMIDAHQLSCTCAAPSPTKQNPHKALAREATLLATVTQKMAWRSAGSLSRSLVSTARVSSLRSAPPLRRLRPPTVSTPRRLAFASPRNLGELGCIQSLLPMHSVTAATCLTSHLAVNARGCCELSHGTFCRTCQDR</sequence>
<dbReference type="EMBL" id="CM007658">
    <property type="protein sequence ID" value="ONH91808.1"/>
    <property type="molecule type" value="Genomic_DNA"/>
</dbReference>
<name>A0A251MXJ2_PRUPE</name>
<accession>A0A251MXJ2</accession>
<reference evidence="1" key="2">
    <citation type="submission" date="2016-12" db="EMBL/GenBank/DDBJ databases">
        <title>WGS assembly of Prunus persica.</title>
        <authorList>
            <person name="Verde I."/>
            <person name="Jenkins J."/>
            <person name="Dondini L."/>
            <person name="Micali S."/>
            <person name="Pagliarani G."/>
            <person name="Vendramin E."/>
            <person name="Paris R."/>
            <person name="Aramini V."/>
            <person name="Gazza L."/>
            <person name="Rossini L."/>
            <person name="Bassi D."/>
            <person name="Troggio M."/>
            <person name="Shu S."/>
            <person name="Grimwood J.H."/>
            <person name="Tartarini S."/>
            <person name="Dettori M.T."/>
            <person name="Schmutz J."/>
        </authorList>
    </citation>
    <scope>NUCLEOTIDE SEQUENCE</scope>
</reference>
<evidence type="ECO:0000313" key="1">
    <source>
        <dbReference type="EMBL" id="ONH91808.1"/>
    </source>
</evidence>
<dbReference type="PANTHER" id="PTHR33156:SF26">
    <property type="entry name" value="OS12G0592200 PROTEIN"/>
    <property type="match status" value="1"/>
</dbReference>
<dbReference type="OrthoDB" id="1929591at2759"/>
<evidence type="ECO:0000313" key="2">
    <source>
        <dbReference type="Proteomes" id="UP000006882"/>
    </source>
</evidence>
<dbReference type="AlphaFoldDB" id="A0A251MXJ2"/>
<dbReference type="EMBL" id="CM007658">
    <property type="protein sequence ID" value="ONH91807.1"/>
    <property type="molecule type" value="Genomic_DNA"/>
</dbReference>
<dbReference type="PANTHER" id="PTHR33156">
    <property type="entry name" value="OS02G0230000 PROTEIN"/>
    <property type="match status" value="1"/>
</dbReference>
<dbReference type="EMBL" id="CM007658">
    <property type="protein sequence ID" value="ONH91809.1"/>
    <property type="molecule type" value="Genomic_DNA"/>
</dbReference>
<proteinExistence type="predicted"/>
<organism evidence="1 2">
    <name type="scientific">Prunus persica</name>
    <name type="common">Peach</name>
    <name type="synonym">Amygdalus persica</name>
    <dbReference type="NCBI Taxonomy" id="3760"/>
    <lineage>
        <taxon>Eukaryota</taxon>
        <taxon>Viridiplantae</taxon>
        <taxon>Streptophyta</taxon>
        <taxon>Embryophyta</taxon>
        <taxon>Tracheophyta</taxon>
        <taxon>Spermatophyta</taxon>
        <taxon>Magnoliopsida</taxon>
        <taxon>eudicotyledons</taxon>
        <taxon>Gunneridae</taxon>
        <taxon>Pentapetalae</taxon>
        <taxon>rosids</taxon>
        <taxon>fabids</taxon>
        <taxon>Rosales</taxon>
        <taxon>Rosaceae</taxon>
        <taxon>Amygdaloideae</taxon>
        <taxon>Amygdaleae</taxon>
        <taxon>Prunus</taxon>
    </lineage>
</organism>
<dbReference type="Gramene" id="ONH91811">
    <property type="protein sequence ID" value="ONH91811"/>
    <property type="gene ID" value="PRUPE_8G137400"/>
</dbReference>
<dbReference type="InterPro" id="IPR043459">
    <property type="entry name" value="NFD6/NOXY2-like"/>
</dbReference>
<reference evidence="1 2" key="1">
    <citation type="journal article" date="2013" name="Nat. Genet.">
        <title>The high-quality draft genome of peach (Prunus persica) identifies unique patterns of genetic diversity, domestication and genome evolution.</title>
        <authorList>
            <consortium name="International Peach Genome Initiative"/>
            <person name="Verde I."/>
            <person name="Abbott A.G."/>
            <person name="Scalabrin S."/>
            <person name="Jung S."/>
            <person name="Shu S."/>
            <person name="Marroni F."/>
            <person name="Zhebentyayeva T."/>
            <person name="Dettori M.T."/>
            <person name="Grimwood J."/>
            <person name="Cattonaro F."/>
            <person name="Zuccolo A."/>
            <person name="Rossini L."/>
            <person name="Jenkins J."/>
            <person name="Vendramin E."/>
            <person name="Meisel L.A."/>
            <person name="Decroocq V."/>
            <person name="Sosinski B."/>
            <person name="Prochnik S."/>
            <person name="Mitros T."/>
            <person name="Policriti A."/>
            <person name="Cipriani G."/>
            <person name="Dondini L."/>
            <person name="Ficklin S."/>
            <person name="Goodstein D.M."/>
            <person name="Xuan P."/>
            <person name="Del Fabbro C."/>
            <person name="Aramini V."/>
            <person name="Copetti D."/>
            <person name="Gonzalez S."/>
            <person name="Horner D.S."/>
            <person name="Falchi R."/>
            <person name="Lucas S."/>
            <person name="Mica E."/>
            <person name="Maldonado J."/>
            <person name="Lazzari B."/>
            <person name="Bielenberg D."/>
            <person name="Pirona R."/>
            <person name="Miculan M."/>
            <person name="Barakat A."/>
            <person name="Testolin R."/>
            <person name="Stella A."/>
            <person name="Tartarini S."/>
            <person name="Tonutti P."/>
            <person name="Arus P."/>
            <person name="Orellana A."/>
            <person name="Wells C."/>
            <person name="Main D."/>
            <person name="Vizzotto G."/>
            <person name="Silva H."/>
            <person name="Salamini F."/>
            <person name="Schmutz J."/>
            <person name="Morgante M."/>
            <person name="Rokhsar D.S."/>
        </authorList>
    </citation>
    <scope>NUCLEOTIDE SEQUENCE [LARGE SCALE GENOMIC DNA]</scope>
    <source>
        <strain evidence="2">cv. Nemared</strain>
    </source>
</reference>
<dbReference type="Gramene" id="ONH91810">
    <property type="protein sequence ID" value="ONH91810"/>
    <property type="gene ID" value="PRUPE_8G137400"/>
</dbReference>
<gene>
    <name evidence="1" type="ORF">PRUPE_8G137400</name>
</gene>